<reference evidence="1" key="1">
    <citation type="submission" date="2021-06" db="EMBL/GenBank/DDBJ databases">
        <authorList>
            <person name="Kallberg Y."/>
            <person name="Tangrot J."/>
            <person name="Rosling A."/>
        </authorList>
    </citation>
    <scope>NUCLEOTIDE SEQUENCE</scope>
    <source>
        <strain evidence="1">AZ414A</strain>
    </source>
</reference>
<accession>A0A9N9C2V2</accession>
<dbReference type="AlphaFoldDB" id="A0A9N9C2V2"/>
<proteinExistence type="predicted"/>
<protein>
    <submittedName>
        <fullName evidence="1">3568_t:CDS:1</fullName>
    </submittedName>
</protein>
<evidence type="ECO:0000313" key="2">
    <source>
        <dbReference type="Proteomes" id="UP000789706"/>
    </source>
</evidence>
<keyword evidence="2" id="KW-1185">Reference proteome</keyword>
<feature type="non-terminal residue" evidence="1">
    <location>
        <position position="1"/>
    </location>
</feature>
<comment type="caution">
    <text evidence="1">The sequence shown here is derived from an EMBL/GenBank/DDBJ whole genome shotgun (WGS) entry which is preliminary data.</text>
</comment>
<gene>
    <name evidence="1" type="ORF">DEBURN_LOCUS8947</name>
</gene>
<sequence>CADAQICQDGKCVCPNGNTFCSPTCVDTTSDIQNCGSCGNICPSDNVCVNGACVDCAVNSDCVSDWLLNPETGEAIGAAGTCIDNVCYVCADGCLSQSYCSSFETTGGGAPALCKTDSSCDYFRIGISGDDGETKSSSFTDGVPLWHQDSLSFI</sequence>
<dbReference type="OrthoDB" id="5598706at2759"/>
<dbReference type="EMBL" id="CAJVPK010001495">
    <property type="protein sequence ID" value="CAG8588798.1"/>
    <property type="molecule type" value="Genomic_DNA"/>
</dbReference>
<dbReference type="Proteomes" id="UP000789706">
    <property type="component" value="Unassembled WGS sequence"/>
</dbReference>
<evidence type="ECO:0000313" key="1">
    <source>
        <dbReference type="EMBL" id="CAG8588798.1"/>
    </source>
</evidence>
<name>A0A9N9C2V2_9GLOM</name>
<organism evidence="1 2">
    <name type="scientific">Diversispora eburnea</name>
    <dbReference type="NCBI Taxonomy" id="1213867"/>
    <lineage>
        <taxon>Eukaryota</taxon>
        <taxon>Fungi</taxon>
        <taxon>Fungi incertae sedis</taxon>
        <taxon>Mucoromycota</taxon>
        <taxon>Glomeromycotina</taxon>
        <taxon>Glomeromycetes</taxon>
        <taxon>Diversisporales</taxon>
        <taxon>Diversisporaceae</taxon>
        <taxon>Diversispora</taxon>
    </lineage>
</organism>